<proteinExistence type="predicted"/>
<dbReference type="OrthoDB" id="1960at2157"/>
<dbReference type="EMBL" id="LXWN01000001">
    <property type="protein sequence ID" value="PTL88030.1"/>
    <property type="molecule type" value="Genomic_DNA"/>
</dbReference>
<evidence type="ECO:0000313" key="1">
    <source>
        <dbReference type="EMBL" id="AJA92144.1"/>
    </source>
</evidence>
<evidence type="ECO:0000313" key="2">
    <source>
        <dbReference type="EMBL" id="PTL88030.1"/>
    </source>
</evidence>
<accession>A0A0A7UZF0</accession>
<dbReference type="KEGG" id="nbv:T478_0786"/>
<evidence type="ECO:0000313" key="4">
    <source>
        <dbReference type="Proteomes" id="UP000241022"/>
    </source>
</evidence>
<dbReference type="HOGENOM" id="CLU_2856929_0_0_2"/>
<reference evidence="4" key="3">
    <citation type="submission" date="2016-05" db="EMBL/GenBank/DDBJ databases">
        <authorList>
            <person name="Dupont C."/>
            <person name="Santoro A."/>
        </authorList>
    </citation>
    <scope>NUCLEOTIDE SEQUENCE [LARGE SCALE GENOMIC DNA]</scope>
    <source>
        <strain evidence="4">U25</strain>
    </source>
</reference>
<dbReference type="Proteomes" id="UP000241022">
    <property type="component" value="Unassembled WGS sequence"/>
</dbReference>
<dbReference type="RefSeq" id="WP_048105384.1">
    <property type="nucleotide sequence ID" value="NZ_CP007026.1"/>
</dbReference>
<name>A0A0A7UZF0_9ARCH</name>
<reference evidence="1 3" key="1">
    <citation type="journal article" date="2015" name="Proc. Natl. Acad. Sci. U.S.A.">
        <title>Genomic and proteomic characterization of "Candidatus Nitrosopelagicus brevis": An ammonia-oxidizing archaeon from the open ocean.</title>
        <authorList>
            <person name="Santoro A.E."/>
            <person name="Dupont C.L."/>
            <person name="Richter R.A."/>
            <person name="Craig M.T."/>
            <person name="Carini P."/>
            <person name="McIlvin M.R."/>
            <person name="Yang Y."/>
            <person name="Orsi W.D."/>
            <person name="Moran D.M."/>
            <person name="Saito M.A."/>
        </authorList>
    </citation>
    <scope>NUCLEOTIDE SEQUENCE [LARGE SCALE GENOMIC DNA]</scope>
    <source>
        <strain evidence="1">CN25</strain>
        <strain evidence="3">V2</strain>
    </source>
</reference>
<keyword evidence="4" id="KW-1185">Reference proteome</keyword>
<gene>
    <name evidence="2" type="ORF">A7X95_01795</name>
    <name evidence="1" type="ORF">T478_0786</name>
</gene>
<reference evidence="2 4" key="4">
    <citation type="submission" date="2018-04" db="EMBL/GenBank/DDBJ databases">
        <title>Transcriptomics of ammonia oxidizing archaea.</title>
        <authorList>
            <person name="Carini P."/>
        </authorList>
    </citation>
    <scope>NUCLEOTIDE SEQUENCE [LARGE SCALE GENOMIC DNA]</scope>
    <source>
        <strain evidence="2 4">U25</strain>
    </source>
</reference>
<organism evidence="1 3">
    <name type="scientific">Candidatus Nitrosopelagicus brevis</name>
    <dbReference type="NCBI Taxonomy" id="1410606"/>
    <lineage>
        <taxon>Archaea</taxon>
        <taxon>Nitrososphaerota</taxon>
    </lineage>
</organism>
<sequence>MSQLVYSGKSSLIQDFILKTEPVFLTSDAHEMSCYVCKKGIHDGVSLTAKTLDSKNVMLCEKHFE</sequence>
<dbReference type="EMBL" id="CP007026">
    <property type="protein sequence ID" value="AJA92144.1"/>
    <property type="molecule type" value="Genomic_DNA"/>
</dbReference>
<dbReference type="Proteomes" id="UP000030944">
    <property type="component" value="Chromosome"/>
</dbReference>
<protein>
    <submittedName>
        <fullName evidence="1">Uncharacterized protein</fullName>
    </submittedName>
</protein>
<evidence type="ECO:0000313" key="3">
    <source>
        <dbReference type="Proteomes" id="UP000030944"/>
    </source>
</evidence>
<reference evidence="2" key="2">
    <citation type="submission" date="2016-05" db="EMBL/GenBank/DDBJ databases">
        <authorList>
            <person name="Lavstsen T."/>
            <person name="Jespersen J.S."/>
        </authorList>
    </citation>
    <scope>NUCLEOTIDE SEQUENCE [LARGE SCALE GENOMIC DNA]</scope>
    <source>
        <strain evidence="2">U25</strain>
    </source>
</reference>
<dbReference type="STRING" id="1410606.T478_0786"/>
<dbReference type="AlphaFoldDB" id="A0A0A7UZF0"/>
<dbReference type="GeneID" id="24816676"/>